<accession>A0A6A6HEZ6</accession>
<proteinExistence type="predicted"/>
<dbReference type="AlphaFoldDB" id="A0A6A6HEZ6"/>
<sequence>MKLIRRSCFELHANERTTYNRLKSGRLPRHASRFALSSSAPYNRWRKLIRSFENRKRYVELYWQPRKEEGKDSNRTRQLRSNVIGMRVGRMDPLDHQALKLIQAIDEVIVSAGHERTRATENRCLDMMLVTDVIRYSTLANLIAYPTDRAGLSSITTLFGNEAETINDEEASKMARLCCESLEGTLQKCLIFRRFDQKSSDGQLSQASTTPFISPYFLFCPTMRANGNGWAGLAETPILGGMCKARGLKTHEVVTVA</sequence>
<evidence type="ECO:0000313" key="2">
    <source>
        <dbReference type="Proteomes" id="UP000800092"/>
    </source>
</evidence>
<dbReference type="Proteomes" id="UP000800092">
    <property type="component" value="Unassembled WGS sequence"/>
</dbReference>
<keyword evidence="2" id="KW-1185">Reference proteome</keyword>
<reference evidence="1" key="1">
    <citation type="journal article" date="2020" name="Stud. Mycol.">
        <title>101 Dothideomycetes genomes: a test case for predicting lifestyles and emergence of pathogens.</title>
        <authorList>
            <person name="Haridas S."/>
            <person name="Albert R."/>
            <person name="Binder M."/>
            <person name="Bloem J."/>
            <person name="Labutti K."/>
            <person name="Salamov A."/>
            <person name="Andreopoulos B."/>
            <person name="Baker S."/>
            <person name="Barry K."/>
            <person name="Bills G."/>
            <person name="Bluhm B."/>
            <person name="Cannon C."/>
            <person name="Castanera R."/>
            <person name="Culley D."/>
            <person name="Daum C."/>
            <person name="Ezra D."/>
            <person name="Gonzalez J."/>
            <person name="Henrissat B."/>
            <person name="Kuo A."/>
            <person name="Liang C."/>
            <person name="Lipzen A."/>
            <person name="Lutzoni F."/>
            <person name="Magnuson J."/>
            <person name="Mondo S."/>
            <person name="Nolan M."/>
            <person name="Ohm R."/>
            <person name="Pangilinan J."/>
            <person name="Park H.-J."/>
            <person name="Ramirez L."/>
            <person name="Alfaro M."/>
            <person name="Sun H."/>
            <person name="Tritt A."/>
            <person name="Yoshinaga Y."/>
            <person name="Zwiers L.-H."/>
            <person name="Turgeon B."/>
            <person name="Goodwin S."/>
            <person name="Spatafora J."/>
            <person name="Crous P."/>
            <person name="Grigoriev I."/>
        </authorList>
    </citation>
    <scope>NUCLEOTIDE SEQUENCE</scope>
    <source>
        <strain evidence="1">Tuck. ex Michener</strain>
    </source>
</reference>
<evidence type="ECO:0000313" key="1">
    <source>
        <dbReference type="EMBL" id="KAF2236491.1"/>
    </source>
</evidence>
<organism evidence="1 2">
    <name type="scientific">Viridothelium virens</name>
    <name type="common">Speckled blister lichen</name>
    <name type="synonym">Trypethelium virens</name>
    <dbReference type="NCBI Taxonomy" id="1048519"/>
    <lineage>
        <taxon>Eukaryota</taxon>
        <taxon>Fungi</taxon>
        <taxon>Dikarya</taxon>
        <taxon>Ascomycota</taxon>
        <taxon>Pezizomycotina</taxon>
        <taxon>Dothideomycetes</taxon>
        <taxon>Dothideomycetes incertae sedis</taxon>
        <taxon>Trypetheliales</taxon>
        <taxon>Trypetheliaceae</taxon>
        <taxon>Viridothelium</taxon>
    </lineage>
</organism>
<gene>
    <name evidence="1" type="ORF">EV356DRAFT_73909</name>
</gene>
<name>A0A6A6HEZ6_VIRVR</name>
<protein>
    <submittedName>
        <fullName evidence="1">Uncharacterized protein</fullName>
    </submittedName>
</protein>
<dbReference type="EMBL" id="ML991785">
    <property type="protein sequence ID" value="KAF2236491.1"/>
    <property type="molecule type" value="Genomic_DNA"/>
</dbReference>